<dbReference type="RefSeq" id="XP_003648234.1">
    <property type="nucleotide sequence ID" value="XM_003648186.1"/>
</dbReference>
<accession>G8JX43</accession>
<dbReference type="OrthoDB" id="4066250at2759"/>
<dbReference type="KEGG" id="erc:Ecym_8126"/>
<protein>
    <submittedName>
        <fullName evidence="1">Uncharacterized protein</fullName>
    </submittedName>
</protein>
<dbReference type="GeneID" id="11472697"/>
<dbReference type="FunCoup" id="G8JX43">
    <property type="interactions" value="29"/>
</dbReference>
<gene>
    <name evidence="1" type="ordered locus">Ecym_8126</name>
</gene>
<evidence type="ECO:0000313" key="2">
    <source>
        <dbReference type="Proteomes" id="UP000006790"/>
    </source>
</evidence>
<proteinExistence type="predicted"/>
<dbReference type="HOGENOM" id="CLU_953368_0_0_1"/>
<dbReference type="OMA" id="HHERIFD"/>
<name>G8JX43_ERECY</name>
<dbReference type="eggNOG" id="ENOG502SEYA">
    <property type="taxonomic scope" value="Eukaryota"/>
</dbReference>
<keyword evidence="2" id="KW-1185">Reference proteome</keyword>
<dbReference type="EMBL" id="CP002504">
    <property type="protein sequence ID" value="AET41417.1"/>
    <property type="molecule type" value="Genomic_DNA"/>
</dbReference>
<reference evidence="2" key="1">
    <citation type="journal article" date="2012" name="G3 (Bethesda)">
        <title>Pichia sorbitophila, an interspecies yeast hybrid reveals early steps of genome resolution following polyploidization.</title>
        <authorList>
            <person name="Leh Louis V."/>
            <person name="Despons L."/>
            <person name="Friedrich A."/>
            <person name="Martin T."/>
            <person name="Durrens P."/>
            <person name="Casaregola S."/>
            <person name="Neuveglise C."/>
            <person name="Fairhead C."/>
            <person name="Marck C."/>
            <person name="Cruz J.A."/>
            <person name="Straub M.L."/>
            <person name="Kugler V."/>
            <person name="Sacerdot C."/>
            <person name="Uzunov Z."/>
            <person name="Thierry A."/>
            <person name="Weiss S."/>
            <person name="Bleykasten C."/>
            <person name="De Montigny J."/>
            <person name="Jacques N."/>
            <person name="Jung P."/>
            <person name="Lemaire M."/>
            <person name="Mallet S."/>
            <person name="Morel G."/>
            <person name="Richard G.F."/>
            <person name="Sarkar A."/>
            <person name="Savel G."/>
            <person name="Schacherer J."/>
            <person name="Seret M.L."/>
            <person name="Talla E."/>
            <person name="Samson G."/>
            <person name="Jubin C."/>
            <person name="Poulain J."/>
            <person name="Vacherie B."/>
            <person name="Barbe V."/>
            <person name="Pelletier E."/>
            <person name="Sherman D.J."/>
            <person name="Westhof E."/>
            <person name="Weissenbach J."/>
            <person name="Baret P.V."/>
            <person name="Wincker P."/>
            <person name="Gaillardin C."/>
            <person name="Dujon B."/>
            <person name="Souciet J.L."/>
        </authorList>
    </citation>
    <scope>NUCLEOTIDE SEQUENCE [LARGE SCALE GENOMIC DNA]</scope>
    <source>
        <strain evidence="2">CBS 270.75 / DBVPG 7215 / KCTC 17166 / NRRL Y-17582</strain>
    </source>
</reference>
<organism evidence="1 2">
    <name type="scientific">Eremothecium cymbalariae (strain CBS 270.75 / DBVPG 7215 / KCTC 17166 / NRRL Y-17582)</name>
    <name type="common">Yeast</name>
    <dbReference type="NCBI Taxonomy" id="931890"/>
    <lineage>
        <taxon>Eukaryota</taxon>
        <taxon>Fungi</taxon>
        <taxon>Dikarya</taxon>
        <taxon>Ascomycota</taxon>
        <taxon>Saccharomycotina</taxon>
        <taxon>Saccharomycetes</taxon>
        <taxon>Saccharomycetales</taxon>
        <taxon>Saccharomycetaceae</taxon>
        <taxon>Eremothecium</taxon>
    </lineage>
</organism>
<dbReference type="Proteomes" id="UP000006790">
    <property type="component" value="Chromosome 8"/>
</dbReference>
<dbReference type="AlphaFoldDB" id="G8JX43"/>
<evidence type="ECO:0000313" key="1">
    <source>
        <dbReference type="EMBL" id="AET41417.1"/>
    </source>
</evidence>
<sequence length="317" mass="35810">MSFNSYHRRVGTASKSVIKASLSHISESPNTPEVDYLSGFYAVDVQDVHVLNNPVSETKESPSAISDDEVSVFKQNRVAETTPHSVDIRSEEFAILSDSSGDLEELEACSRVNNSNAGNDLRSKNERIDDWCLNYVSYPKSNLNLDNSNSHVLDIAKSWGVDNDVPTIINYSGSAATSNNLIEEQQHPLTIPSYESEKLSKLTPTELSELTKFVKELIPYLLSDRALIRTSRCSRKYGDVPTLFPERNLLFRCSLDARRLSTMTNLYQQMKHLLLDTPDDPNYESLDEISLSSVNSSLPVESWYGWHMVPRFRETEF</sequence>
<dbReference type="InParanoid" id="G8JX43"/>